<evidence type="ECO:0000259" key="1">
    <source>
        <dbReference type="Pfam" id="PF06985"/>
    </source>
</evidence>
<keyword evidence="3" id="KW-1185">Reference proteome</keyword>
<protein>
    <recommendedName>
        <fullName evidence="1">Heterokaryon incompatibility domain-containing protein</fullName>
    </recommendedName>
</protein>
<dbReference type="EMBL" id="FJOG01000012">
    <property type="protein sequence ID" value="CZR58734.1"/>
    <property type="molecule type" value="Genomic_DNA"/>
</dbReference>
<sequence length="529" mass="60162">MTSFTSSAYDKSIWWLTTLKQAREYLEACLEGHTRCRSHNKPATRLPTRVIDVGSIDGSKDPFLYVSNERRSVVAEAEIGRESGNQAQETSVPQHIRISPRLEVDATFKYTTLSYCWGEAQNFILKIENLESLKERLPWNELPLTIQDAITLTRGLGIRYIWIDALCIIQDSREDWEAESVKMAEIYGGSFLTIAAALGPNVHYGLMKRGLGQEWNSTVNRAEKIVKEMFPLQRDPLYSRAWALQERMLSPRVLIFGSEDTYCECYDLRRGSKVISYRLPDNPSPWDWHVIIQDYTCRNLTNEQHKLPAIVGLAAIYSQATGKDYICGLWKQTLIVDLLWRQQRLLAGNSAILDPPKEYRAPSWSWASLNGNCMLRYRLGKNKDFKPRTEILATFKDSDSPQEKPVEGDEWILLHGPLLRAKIEGGKLKFLHASAGEKGTCNPWMDLRDLEDLEGKPSTMEGKETWNATVSRDDTWCLLLGSLGAEGYGLVLVEAVDFGEGNYRRVGTFIAYGWEDSFDSCGESDLFLI</sequence>
<dbReference type="Proteomes" id="UP000184330">
    <property type="component" value="Unassembled WGS sequence"/>
</dbReference>
<dbReference type="AlphaFoldDB" id="A0A1L7X137"/>
<dbReference type="OrthoDB" id="3595582at2759"/>
<dbReference type="PANTHER" id="PTHR33112:SF16">
    <property type="entry name" value="HETEROKARYON INCOMPATIBILITY DOMAIN-CONTAINING PROTEIN"/>
    <property type="match status" value="1"/>
</dbReference>
<dbReference type="Pfam" id="PF06985">
    <property type="entry name" value="HET"/>
    <property type="match status" value="1"/>
</dbReference>
<dbReference type="InterPro" id="IPR010730">
    <property type="entry name" value="HET"/>
</dbReference>
<dbReference type="STRING" id="576137.A0A1L7X137"/>
<proteinExistence type="predicted"/>
<feature type="domain" description="Heterokaryon incompatibility" evidence="1">
    <location>
        <begin position="110"/>
        <end position="246"/>
    </location>
</feature>
<evidence type="ECO:0000313" key="2">
    <source>
        <dbReference type="EMBL" id="CZR58734.1"/>
    </source>
</evidence>
<accession>A0A1L7X137</accession>
<gene>
    <name evidence="2" type="ORF">PAC_08626</name>
</gene>
<evidence type="ECO:0000313" key="3">
    <source>
        <dbReference type="Proteomes" id="UP000184330"/>
    </source>
</evidence>
<name>A0A1L7X137_9HELO</name>
<reference evidence="2 3" key="1">
    <citation type="submission" date="2016-03" db="EMBL/GenBank/DDBJ databases">
        <authorList>
            <person name="Ploux O."/>
        </authorList>
    </citation>
    <scope>NUCLEOTIDE SEQUENCE [LARGE SCALE GENOMIC DNA]</scope>
    <source>
        <strain evidence="2 3">UAMH 11012</strain>
    </source>
</reference>
<dbReference type="PANTHER" id="PTHR33112">
    <property type="entry name" value="DOMAIN PROTEIN, PUTATIVE-RELATED"/>
    <property type="match status" value="1"/>
</dbReference>
<organism evidence="2 3">
    <name type="scientific">Phialocephala subalpina</name>
    <dbReference type="NCBI Taxonomy" id="576137"/>
    <lineage>
        <taxon>Eukaryota</taxon>
        <taxon>Fungi</taxon>
        <taxon>Dikarya</taxon>
        <taxon>Ascomycota</taxon>
        <taxon>Pezizomycotina</taxon>
        <taxon>Leotiomycetes</taxon>
        <taxon>Helotiales</taxon>
        <taxon>Mollisiaceae</taxon>
        <taxon>Phialocephala</taxon>
        <taxon>Phialocephala fortinii species complex</taxon>
    </lineage>
</organism>